<proteinExistence type="predicted"/>
<dbReference type="Proteomes" id="UP001500748">
    <property type="component" value="Unassembled WGS sequence"/>
</dbReference>
<keyword evidence="1" id="KW-0812">Transmembrane</keyword>
<dbReference type="EMBL" id="BAABDU010000003">
    <property type="protein sequence ID" value="GAA3758946.1"/>
    <property type="molecule type" value="Genomic_DNA"/>
</dbReference>
<feature type="transmembrane region" description="Helical" evidence="1">
    <location>
        <begin position="63"/>
        <end position="88"/>
    </location>
</feature>
<comment type="caution">
    <text evidence="2">The sequence shown here is derived from an EMBL/GenBank/DDBJ whole genome shotgun (WGS) entry which is preliminary data.</text>
</comment>
<evidence type="ECO:0000313" key="3">
    <source>
        <dbReference type="Proteomes" id="UP001500748"/>
    </source>
</evidence>
<accession>A0ABP7G917</accession>
<feature type="transmembrane region" description="Helical" evidence="1">
    <location>
        <begin position="37"/>
        <end position="56"/>
    </location>
</feature>
<feature type="transmembrane region" description="Helical" evidence="1">
    <location>
        <begin position="12"/>
        <end position="31"/>
    </location>
</feature>
<keyword evidence="3" id="KW-1185">Reference proteome</keyword>
<reference evidence="3" key="1">
    <citation type="journal article" date="2019" name="Int. J. Syst. Evol. Microbiol.">
        <title>The Global Catalogue of Microorganisms (GCM) 10K type strain sequencing project: providing services to taxonomists for standard genome sequencing and annotation.</title>
        <authorList>
            <consortium name="The Broad Institute Genomics Platform"/>
            <consortium name="The Broad Institute Genome Sequencing Center for Infectious Disease"/>
            <person name="Wu L."/>
            <person name="Ma J."/>
        </authorList>
    </citation>
    <scope>NUCLEOTIDE SEQUENCE [LARGE SCALE GENOMIC DNA]</scope>
    <source>
        <strain evidence="3">JCM 17337</strain>
    </source>
</reference>
<sequence length="403" mass="47606">MIKEWNRLASPVFLVSLVILLLNDLIFKTVFHNYITGKLSDFAGLLAFPFFWSVLFPKRVKEIHIAVVLFFIFWKSPYSEVFVNFFGLYRVIDFSDYIALVSVFISFQLFKKEIVIYKVQPIFIKFIFLLSCFSFMATTQGHEEVETFEDGFSSYLYLNNQTDKKIIAVIDFEFSENEITLFKEQQIKRLLDHYKKNISSEEGAERRLVYKPSDSLRIVQEVNDEWFIRQKYNSVHSILLDKEEEKYIALPLHLSDTLIGFPKSFKILFLDVNGNVLKSYNKKEFFKRRKSKNLNEFSRGQIFNLTFGKKKEPLHKSDCYGKWESDGKGDFNKIEINSNYFINDNNGEVYDCRYSNDSIFVYSLKKIHIGIIKKGTKDSLVISWNNERDLMYVRSKKPRVLAR</sequence>
<dbReference type="RefSeq" id="WP_345140359.1">
    <property type="nucleotide sequence ID" value="NZ_BAABDU010000003.1"/>
</dbReference>
<evidence type="ECO:0000256" key="1">
    <source>
        <dbReference type="SAM" id="Phobius"/>
    </source>
</evidence>
<keyword evidence="1" id="KW-1133">Transmembrane helix</keyword>
<keyword evidence="1" id="KW-0472">Membrane</keyword>
<gene>
    <name evidence="2" type="ORF">GCM10022423_07040</name>
</gene>
<organism evidence="2 3">
    <name type="scientific">Flavobacterium ginsengiterrae</name>
    <dbReference type="NCBI Taxonomy" id="871695"/>
    <lineage>
        <taxon>Bacteria</taxon>
        <taxon>Pseudomonadati</taxon>
        <taxon>Bacteroidota</taxon>
        <taxon>Flavobacteriia</taxon>
        <taxon>Flavobacteriales</taxon>
        <taxon>Flavobacteriaceae</taxon>
        <taxon>Flavobacterium</taxon>
    </lineage>
</organism>
<evidence type="ECO:0000313" key="2">
    <source>
        <dbReference type="EMBL" id="GAA3758946.1"/>
    </source>
</evidence>
<protein>
    <submittedName>
        <fullName evidence="2">Uncharacterized protein</fullName>
    </submittedName>
</protein>
<name>A0ABP7G917_9FLAO</name>